<evidence type="ECO:0000256" key="1">
    <source>
        <dbReference type="ARBA" id="ARBA00000085"/>
    </source>
</evidence>
<dbReference type="SUPFAM" id="SSF47384">
    <property type="entry name" value="Homodimeric domain of signal transducing histidine kinase"/>
    <property type="match status" value="1"/>
</dbReference>
<dbReference type="InterPro" id="IPR036890">
    <property type="entry name" value="HATPase_C_sf"/>
</dbReference>
<dbReference type="Proteomes" id="UP000595897">
    <property type="component" value="Chromosome"/>
</dbReference>
<comment type="subcellular location">
    <subcellularLocation>
        <location evidence="2">Membrane</location>
    </subcellularLocation>
</comment>
<comment type="catalytic activity">
    <reaction evidence="1">
        <text>ATP + protein L-histidine = ADP + protein N-phospho-L-histidine.</text>
        <dbReference type="EC" id="2.7.13.3"/>
    </reaction>
</comment>
<proteinExistence type="predicted"/>
<feature type="transmembrane region" description="Helical" evidence="8">
    <location>
        <begin position="9"/>
        <end position="31"/>
    </location>
</feature>
<keyword evidence="8" id="KW-1133">Transmembrane helix</keyword>
<evidence type="ECO:0000313" key="10">
    <source>
        <dbReference type="EMBL" id="BCN29723.1"/>
    </source>
</evidence>
<dbReference type="GO" id="GO:0000155">
    <property type="term" value="F:phosphorelay sensor kinase activity"/>
    <property type="evidence" value="ECO:0007669"/>
    <property type="project" value="InterPro"/>
</dbReference>
<evidence type="ECO:0000256" key="8">
    <source>
        <dbReference type="SAM" id="Phobius"/>
    </source>
</evidence>
<dbReference type="InterPro" id="IPR004358">
    <property type="entry name" value="Sig_transdc_His_kin-like_C"/>
</dbReference>
<dbReference type="FunFam" id="3.30.565.10:FF:000006">
    <property type="entry name" value="Sensor histidine kinase WalK"/>
    <property type="match status" value="1"/>
</dbReference>
<dbReference type="GO" id="GO:0004721">
    <property type="term" value="F:phosphoprotein phosphatase activity"/>
    <property type="evidence" value="ECO:0007669"/>
    <property type="project" value="TreeGrafter"/>
</dbReference>
<dbReference type="EC" id="2.7.13.3" evidence="3"/>
<dbReference type="PRINTS" id="PR00344">
    <property type="entry name" value="BCTRLSENSOR"/>
</dbReference>
<accession>A0A7R7ID68</accession>
<evidence type="ECO:0000313" key="11">
    <source>
        <dbReference type="Proteomes" id="UP000595897"/>
    </source>
</evidence>
<evidence type="ECO:0000256" key="6">
    <source>
        <dbReference type="ARBA" id="ARBA00022777"/>
    </source>
</evidence>
<dbReference type="EMBL" id="AP024169">
    <property type="protein sequence ID" value="BCN29723.1"/>
    <property type="molecule type" value="Genomic_DNA"/>
</dbReference>
<keyword evidence="7" id="KW-0902">Two-component regulatory system</keyword>
<dbReference type="RefSeq" id="WP_271714987.1">
    <property type="nucleotide sequence ID" value="NZ_AP024169.1"/>
</dbReference>
<dbReference type="SMART" id="SM00388">
    <property type="entry name" value="HisKA"/>
    <property type="match status" value="1"/>
</dbReference>
<organism evidence="10 11">
    <name type="scientific">Anaeromicropila herbilytica</name>
    <dbReference type="NCBI Taxonomy" id="2785025"/>
    <lineage>
        <taxon>Bacteria</taxon>
        <taxon>Bacillati</taxon>
        <taxon>Bacillota</taxon>
        <taxon>Clostridia</taxon>
        <taxon>Lachnospirales</taxon>
        <taxon>Lachnospiraceae</taxon>
        <taxon>Anaeromicropila</taxon>
    </lineage>
</organism>
<dbReference type="InterPro" id="IPR005467">
    <property type="entry name" value="His_kinase_dom"/>
</dbReference>
<dbReference type="AlphaFoldDB" id="A0A7R7ID68"/>
<dbReference type="InterPro" id="IPR003661">
    <property type="entry name" value="HisK_dim/P_dom"/>
</dbReference>
<name>A0A7R7ID68_9FIRM</name>
<dbReference type="Gene3D" id="1.10.287.130">
    <property type="match status" value="1"/>
</dbReference>
<evidence type="ECO:0000256" key="5">
    <source>
        <dbReference type="ARBA" id="ARBA00022679"/>
    </source>
</evidence>
<feature type="transmembrane region" description="Helical" evidence="8">
    <location>
        <begin position="171"/>
        <end position="191"/>
    </location>
</feature>
<feature type="domain" description="Histidine kinase" evidence="9">
    <location>
        <begin position="216"/>
        <end position="430"/>
    </location>
</feature>
<dbReference type="GO" id="GO:0005886">
    <property type="term" value="C:plasma membrane"/>
    <property type="evidence" value="ECO:0007669"/>
    <property type="project" value="TreeGrafter"/>
</dbReference>
<keyword evidence="8" id="KW-0472">Membrane</keyword>
<keyword evidence="5" id="KW-0808">Transferase</keyword>
<sequence length="436" mass="49760">MFKSIRRKLILLYTITTGLILTTVMILAILLSRQQLIKSKTENFQNVFFNLSKNIQMDNIVSHLWLSEMEIKNNLIIHIEENGVALTYPGAVQYETSRDVLVEKIKNLAKKDHINTKISPSSTNEVKSSIYELKGSKKEEYYGAVLMVPEKKGYRTLIILQSIGNYGILSFPYNMVFILLDILGILGFYIISRIVVARSLRQVEESRRRQNEFIAAASHELKSPLAVIQANASALTIQPEKAEHFSQGIENECRRMKSLIEDMLLLTMVDAKNWKMKNEWVDMDTIMIEMYELYSPLYKQAKKELELNLQEDVLPKLKGDGLRIKQILAVLIDNALSYSKENDTVILKSYSKKNQLVIEVIDHGIGVSEEKKKEIFERFYRVDTSRNDKNHFGLGLSIAKELVHLQGGNIHVKDTLGGGATFMIHFPVSKISSSNV</sequence>
<keyword evidence="4" id="KW-0597">Phosphoprotein</keyword>
<evidence type="ECO:0000256" key="2">
    <source>
        <dbReference type="ARBA" id="ARBA00004370"/>
    </source>
</evidence>
<dbReference type="PANTHER" id="PTHR45453">
    <property type="entry name" value="PHOSPHATE REGULON SENSOR PROTEIN PHOR"/>
    <property type="match status" value="1"/>
</dbReference>
<dbReference type="InterPro" id="IPR003594">
    <property type="entry name" value="HATPase_dom"/>
</dbReference>
<keyword evidence="11" id="KW-1185">Reference proteome</keyword>
<keyword evidence="6" id="KW-0418">Kinase</keyword>
<dbReference type="SUPFAM" id="SSF55874">
    <property type="entry name" value="ATPase domain of HSP90 chaperone/DNA topoisomerase II/histidine kinase"/>
    <property type="match status" value="1"/>
</dbReference>
<dbReference type="Gene3D" id="3.30.565.10">
    <property type="entry name" value="Histidine kinase-like ATPase, C-terminal domain"/>
    <property type="match status" value="1"/>
</dbReference>
<dbReference type="CDD" id="cd00075">
    <property type="entry name" value="HATPase"/>
    <property type="match status" value="1"/>
</dbReference>
<dbReference type="SMART" id="SM00387">
    <property type="entry name" value="HATPase_c"/>
    <property type="match status" value="1"/>
</dbReference>
<evidence type="ECO:0000256" key="4">
    <source>
        <dbReference type="ARBA" id="ARBA00022553"/>
    </source>
</evidence>
<protein>
    <recommendedName>
        <fullName evidence="3">histidine kinase</fullName>
        <ecNumber evidence="3">2.7.13.3</ecNumber>
    </recommendedName>
</protein>
<evidence type="ECO:0000256" key="3">
    <source>
        <dbReference type="ARBA" id="ARBA00012438"/>
    </source>
</evidence>
<dbReference type="PROSITE" id="PS50109">
    <property type="entry name" value="HIS_KIN"/>
    <property type="match status" value="1"/>
</dbReference>
<dbReference type="InterPro" id="IPR036097">
    <property type="entry name" value="HisK_dim/P_sf"/>
</dbReference>
<evidence type="ECO:0000256" key="7">
    <source>
        <dbReference type="ARBA" id="ARBA00023012"/>
    </source>
</evidence>
<evidence type="ECO:0000259" key="9">
    <source>
        <dbReference type="PROSITE" id="PS50109"/>
    </source>
</evidence>
<gene>
    <name evidence="10" type="ORF">bsdtb5_10180</name>
</gene>
<reference evidence="10 11" key="1">
    <citation type="submission" date="2020-11" db="EMBL/GenBank/DDBJ databases">
        <title>Draft genome sequencing of a Lachnospiraceae strain isolated from anoxic soil subjected to BSD treatment.</title>
        <authorList>
            <person name="Uek A."/>
            <person name="Tonouchi A."/>
        </authorList>
    </citation>
    <scope>NUCLEOTIDE SEQUENCE [LARGE SCALE GENOMIC DNA]</scope>
    <source>
        <strain evidence="10 11">TB5</strain>
    </source>
</reference>
<dbReference type="InterPro" id="IPR050351">
    <property type="entry name" value="BphY/WalK/GraS-like"/>
</dbReference>
<dbReference type="Pfam" id="PF00512">
    <property type="entry name" value="HisKA"/>
    <property type="match status" value="1"/>
</dbReference>
<dbReference type="PANTHER" id="PTHR45453:SF1">
    <property type="entry name" value="PHOSPHATE REGULON SENSOR PROTEIN PHOR"/>
    <property type="match status" value="1"/>
</dbReference>
<dbReference type="KEGG" id="ahb:bsdtb5_10180"/>
<keyword evidence="8" id="KW-0812">Transmembrane</keyword>
<dbReference type="CDD" id="cd00082">
    <property type="entry name" value="HisKA"/>
    <property type="match status" value="1"/>
</dbReference>
<dbReference type="GO" id="GO:0016036">
    <property type="term" value="P:cellular response to phosphate starvation"/>
    <property type="evidence" value="ECO:0007669"/>
    <property type="project" value="TreeGrafter"/>
</dbReference>
<dbReference type="Pfam" id="PF02518">
    <property type="entry name" value="HATPase_c"/>
    <property type="match status" value="1"/>
</dbReference>